<dbReference type="PROSITE" id="PS51257">
    <property type="entry name" value="PROKAR_LIPOPROTEIN"/>
    <property type="match status" value="1"/>
</dbReference>
<name>A0A553V5H2_9DEIO</name>
<proteinExistence type="predicted"/>
<dbReference type="InterPro" id="IPR013783">
    <property type="entry name" value="Ig-like_fold"/>
</dbReference>
<sequence length="295" mass="29839">MKLPLFLLLSATLLLSACGGGSTSQADTAAPNVALSAAQSGSSVVLSADASDNVVISKVEFYRGGQLLATDTAAPYTAGDTVTAAGSATYTAKAYDAAGNIGQSSKSITLTLTQKNTLYQGVWGWAIGDSTDATLLDSGVTVFSDEIAGNSGTVAAGAYFNKAQTRSGVAVMGPVSAAGKLETAFSFDASGSTRLYFVGSDDNNAIELYQGSPTFAGTGVLLNANNKPAQAIIVALVQGSTTVPSSLTAQATLKTQAKALALDALRTVKLNTSPQSVKISSALLESVEKTSSLLR</sequence>
<feature type="chain" id="PRO_5021753246" evidence="1">
    <location>
        <begin position="27"/>
        <end position="295"/>
    </location>
</feature>
<keyword evidence="1" id="KW-0732">Signal</keyword>
<organism evidence="2 3">
    <name type="scientific">Deinococcus detaillensis</name>
    <dbReference type="NCBI Taxonomy" id="2592048"/>
    <lineage>
        <taxon>Bacteria</taxon>
        <taxon>Thermotogati</taxon>
        <taxon>Deinococcota</taxon>
        <taxon>Deinococci</taxon>
        <taxon>Deinococcales</taxon>
        <taxon>Deinococcaceae</taxon>
        <taxon>Deinococcus</taxon>
    </lineage>
</organism>
<comment type="caution">
    <text evidence="2">The sequence shown here is derived from an EMBL/GenBank/DDBJ whole genome shotgun (WGS) entry which is preliminary data.</text>
</comment>
<dbReference type="RefSeq" id="WP_143718940.1">
    <property type="nucleotide sequence ID" value="NZ_VKDB01000001.1"/>
</dbReference>
<gene>
    <name evidence="2" type="ORF">FNU79_00165</name>
</gene>
<dbReference type="OrthoDB" id="72419at2"/>
<dbReference type="AlphaFoldDB" id="A0A553V5H2"/>
<reference evidence="2 3" key="1">
    <citation type="submission" date="2019-07" db="EMBL/GenBank/DDBJ databases">
        <title>Deinococcus detaillus sp. nov., isolated from humus soil in Antarctica.</title>
        <authorList>
            <person name="Zhang K."/>
        </authorList>
    </citation>
    <scope>NUCLEOTIDE SEQUENCE [LARGE SCALE GENOMIC DNA]</scope>
    <source>
        <strain evidence="2 3">H1</strain>
    </source>
</reference>
<feature type="signal peptide" evidence="1">
    <location>
        <begin position="1"/>
        <end position="26"/>
    </location>
</feature>
<protein>
    <submittedName>
        <fullName evidence="2">Uncharacterized protein</fullName>
    </submittedName>
</protein>
<dbReference type="Pfam" id="PF17957">
    <property type="entry name" value="Big_7"/>
    <property type="match status" value="1"/>
</dbReference>
<evidence type="ECO:0000313" key="2">
    <source>
        <dbReference type="EMBL" id="TSA87720.1"/>
    </source>
</evidence>
<accession>A0A553V5H2</accession>
<dbReference type="Proteomes" id="UP000316092">
    <property type="component" value="Unassembled WGS sequence"/>
</dbReference>
<dbReference type="EMBL" id="VKDB01000001">
    <property type="protein sequence ID" value="TSA87720.1"/>
    <property type="molecule type" value="Genomic_DNA"/>
</dbReference>
<evidence type="ECO:0000313" key="3">
    <source>
        <dbReference type="Proteomes" id="UP000316092"/>
    </source>
</evidence>
<dbReference type="Gene3D" id="2.60.40.10">
    <property type="entry name" value="Immunoglobulins"/>
    <property type="match status" value="1"/>
</dbReference>
<keyword evidence="3" id="KW-1185">Reference proteome</keyword>
<evidence type="ECO:0000256" key="1">
    <source>
        <dbReference type="SAM" id="SignalP"/>
    </source>
</evidence>